<gene>
    <name evidence="1" type="ORF">LOK49_LG08G01075</name>
</gene>
<evidence type="ECO:0000313" key="1">
    <source>
        <dbReference type="EMBL" id="KAI8004722.1"/>
    </source>
</evidence>
<proteinExistence type="predicted"/>
<reference evidence="1 2" key="1">
    <citation type="journal article" date="2022" name="Plant J.">
        <title>Chromosome-level genome of Camellia lanceoleosa provides a valuable resource for understanding genome evolution and self-incompatibility.</title>
        <authorList>
            <person name="Gong W."/>
            <person name="Xiao S."/>
            <person name="Wang L."/>
            <person name="Liao Z."/>
            <person name="Chang Y."/>
            <person name="Mo W."/>
            <person name="Hu G."/>
            <person name="Li W."/>
            <person name="Zhao G."/>
            <person name="Zhu H."/>
            <person name="Hu X."/>
            <person name="Ji K."/>
            <person name="Xiang X."/>
            <person name="Song Q."/>
            <person name="Yuan D."/>
            <person name="Jin S."/>
            <person name="Zhang L."/>
        </authorList>
    </citation>
    <scope>NUCLEOTIDE SEQUENCE [LARGE SCALE GENOMIC DNA]</scope>
    <source>
        <strain evidence="1">SQ_2022a</strain>
    </source>
</reference>
<keyword evidence="1" id="KW-0808">Transferase</keyword>
<accession>A0ACC0GWB6</accession>
<organism evidence="1 2">
    <name type="scientific">Camellia lanceoleosa</name>
    <dbReference type="NCBI Taxonomy" id="1840588"/>
    <lineage>
        <taxon>Eukaryota</taxon>
        <taxon>Viridiplantae</taxon>
        <taxon>Streptophyta</taxon>
        <taxon>Embryophyta</taxon>
        <taxon>Tracheophyta</taxon>
        <taxon>Spermatophyta</taxon>
        <taxon>Magnoliopsida</taxon>
        <taxon>eudicotyledons</taxon>
        <taxon>Gunneridae</taxon>
        <taxon>Pentapetalae</taxon>
        <taxon>asterids</taxon>
        <taxon>Ericales</taxon>
        <taxon>Theaceae</taxon>
        <taxon>Camellia</taxon>
    </lineage>
</organism>
<evidence type="ECO:0000313" key="2">
    <source>
        <dbReference type="Proteomes" id="UP001060215"/>
    </source>
</evidence>
<protein>
    <submittedName>
        <fullName evidence="1">MDIS1-interacting receptor like kinase 2</fullName>
    </submittedName>
</protein>
<sequence>MVSSFTKCLVILHLHLHFHIFFLFFIVPSASINTTEQNNQEATTLLKWKTILHSTHPISPLLSWKPSNPNSSSSSSSPCQWDGITCNKHGNVIDINLKSSSLTGNLQSLDFSSFPHLLGLDLQNNSLHGTIPSFIANLSKLTYLALARNQLHGPVPDSIGLIGKLNVLLLFGNYLSGTIPPSIGNLTKLTYLRLHYNELSGSVPSEIGKLSNLYLLTFFENKLSGSLPVSMNNLTELKRLFVGENNFSGSLPQEICHGGSFEKLTAANNHFVGPIPKSLKNCSKLMRLRLEKNQLVGNISEDFGLYPNLEYIDLSYNEFYGELSWNWRFFGNLTKLSISNTQVSGKIPAELAEAHRIEELDLSSNRLIGSIPKELGNLSSLRVLVLDDNKLSGGIPVEIGMLMNLEKLDLSGTNLSGVVVAQLGNYLKLRELNLSNNRFGGSIPSEIGNLGSLESLDLSHNSLVGEIPPHIGEMLRLERLDFSYNKLSGSIPSTFNRLLSLMYVDLSYNQLEGPIPNTRAFREAPMEAFRNNKNLCGNARGLNSCPSKIRNNVNGNNKRIVLILIIVIPFLGALCIFIVVVKVFFVCSGTVRSEENKLGEEQEENLFTIWSDDGKMAYENIIEATENFDAKHCIGEGATGRVYKAELQTGQVVAVKKLHSSQDSDATNARAFTSEIHALAEIRHRNIVKLHGYCYHAQNSFLVYEFLERGSLGALLRNEIEATQFEWIKRVNVIKGVANALSYLHHDCSPPLIHRDISSKNILLDLEYEAHISDFGTARLLKPDSSNWTTFAGTFGYAAPELAYTMEVNEKCDVYSFGVVTLEVILGSHPGAFISFLSSSSSSLSSSSADHILLKDVVDQHLSPPTDEFAGEVISVMKLAFECLSSSPQSRPTMQQVSKKLSTKNPAPSKPFHSVTVGQLFKI</sequence>
<keyword evidence="2" id="KW-1185">Reference proteome</keyword>
<name>A0ACC0GWB6_9ERIC</name>
<keyword evidence="1" id="KW-0418">Kinase</keyword>
<dbReference type="Proteomes" id="UP001060215">
    <property type="component" value="Chromosome 9"/>
</dbReference>
<keyword evidence="1" id="KW-0675">Receptor</keyword>
<dbReference type="EMBL" id="CM045766">
    <property type="protein sequence ID" value="KAI8004722.1"/>
    <property type="molecule type" value="Genomic_DNA"/>
</dbReference>
<comment type="caution">
    <text evidence="1">The sequence shown here is derived from an EMBL/GenBank/DDBJ whole genome shotgun (WGS) entry which is preliminary data.</text>
</comment>